<protein>
    <submittedName>
        <fullName evidence="1">Uncharacterized protein</fullName>
    </submittedName>
</protein>
<evidence type="ECO:0000313" key="1">
    <source>
        <dbReference type="EMBL" id="MBC1499360.1"/>
    </source>
</evidence>
<dbReference type="Proteomes" id="UP000564536">
    <property type="component" value="Unassembled WGS sequence"/>
</dbReference>
<dbReference type="EMBL" id="JAARRL010000002">
    <property type="protein sequence ID" value="MBC1499360.1"/>
    <property type="molecule type" value="Genomic_DNA"/>
</dbReference>
<name>A0A841Z279_9LIST</name>
<organism evidence="1 2">
    <name type="scientific">Listeria weihenstephanensis</name>
    <dbReference type="NCBI Taxonomy" id="1006155"/>
    <lineage>
        <taxon>Bacteria</taxon>
        <taxon>Bacillati</taxon>
        <taxon>Bacillota</taxon>
        <taxon>Bacilli</taxon>
        <taxon>Bacillales</taxon>
        <taxon>Listeriaceae</taxon>
        <taxon>Listeria</taxon>
    </lineage>
</organism>
<dbReference type="AlphaFoldDB" id="A0A841Z279"/>
<reference evidence="1 2" key="1">
    <citation type="submission" date="2020-03" db="EMBL/GenBank/DDBJ databases">
        <title>Soil Listeria distribution.</title>
        <authorList>
            <person name="Liao J."/>
            <person name="Wiedmann M."/>
        </authorList>
    </citation>
    <scope>NUCLEOTIDE SEQUENCE [LARGE SCALE GENOMIC DNA]</scope>
    <source>
        <strain evidence="1 2">FSL L7-1523</strain>
    </source>
</reference>
<proteinExistence type="predicted"/>
<comment type="caution">
    <text evidence="1">The sequence shown here is derived from an EMBL/GenBank/DDBJ whole genome shotgun (WGS) entry which is preliminary data.</text>
</comment>
<dbReference type="RefSeq" id="WP_185424259.1">
    <property type="nucleotide sequence ID" value="NZ_JAARRL010000002.1"/>
</dbReference>
<evidence type="ECO:0000313" key="2">
    <source>
        <dbReference type="Proteomes" id="UP000564536"/>
    </source>
</evidence>
<gene>
    <name evidence="1" type="ORF">HB943_02005</name>
</gene>
<accession>A0A841Z279</accession>
<sequence length="74" mass="8475">MKKLDSITNFKNYVESKQLELCDDVTFVKQRGGFTVKIPDCFGEVKITCYGGYQYDELIDAMKSRQGFKEATTC</sequence>